<dbReference type="InterPro" id="IPR006311">
    <property type="entry name" value="TAT_signal"/>
</dbReference>
<dbReference type="GO" id="GO:0055085">
    <property type="term" value="P:transmembrane transport"/>
    <property type="evidence" value="ECO:0007669"/>
    <property type="project" value="InterPro"/>
</dbReference>
<proteinExistence type="predicted"/>
<feature type="binding site" evidence="2">
    <location>
        <position position="157"/>
    </location>
    <ligand>
        <name>substrate</name>
    </ligand>
</feature>
<dbReference type="PANTHER" id="PTHR33376:SF5">
    <property type="entry name" value="EXTRACYTOPLASMIC SOLUTE RECEPTOR PROTEIN"/>
    <property type="match status" value="1"/>
</dbReference>
<dbReference type="InterPro" id="IPR038404">
    <property type="entry name" value="TRAP_DctP_sf"/>
</dbReference>
<evidence type="ECO:0000256" key="3">
    <source>
        <dbReference type="PIRSR" id="PIRSR039026-2"/>
    </source>
</evidence>
<dbReference type="InterPro" id="IPR026289">
    <property type="entry name" value="SBP_TakP-like"/>
</dbReference>
<dbReference type="PANTHER" id="PTHR33376">
    <property type="match status" value="1"/>
</dbReference>
<name>A0A4R3N5E3_9GAMM</name>
<dbReference type="OrthoDB" id="9769667at2"/>
<feature type="binding site" evidence="3">
    <location>
        <position position="215"/>
    </location>
    <ligand>
        <name>substrate</name>
    </ligand>
</feature>
<keyword evidence="5" id="KW-1185">Reference proteome</keyword>
<protein>
    <submittedName>
        <fullName evidence="4">TRAP-type mannitol/chloroaromatic compound transport system substrate-binding protein</fullName>
    </submittedName>
</protein>
<evidence type="ECO:0000313" key="5">
    <source>
        <dbReference type="Proteomes" id="UP000295717"/>
    </source>
</evidence>
<dbReference type="EMBL" id="SMAO01000003">
    <property type="protein sequence ID" value="TCT22009.1"/>
    <property type="molecule type" value="Genomic_DNA"/>
</dbReference>
<dbReference type="InterPro" id="IPR018389">
    <property type="entry name" value="DctP_fam"/>
</dbReference>
<dbReference type="Gene3D" id="3.40.190.10">
    <property type="entry name" value="Periplasmic binding protein-like II"/>
    <property type="match status" value="1"/>
</dbReference>
<feature type="binding site" evidence="2">
    <location>
        <position position="178"/>
    </location>
    <ligand>
        <name>substrate</name>
    </ligand>
</feature>
<evidence type="ECO:0000256" key="2">
    <source>
        <dbReference type="PIRSR" id="PIRSR039026-1"/>
    </source>
</evidence>
<dbReference type="Proteomes" id="UP000295717">
    <property type="component" value="Unassembled WGS sequence"/>
</dbReference>
<keyword evidence="3" id="KW-0479">Metal-binding</keyword>
<dbReference type="SUPFAM" id="SSF53850">
    <property type="entry name" value="Periplasmic binding protein-like II"/>
    <property type="match status" value="1"/>
</dbReference>
<feature type="binding site" evidence="3">
    <location>
        <position position="216"/>
    </location>
    <ligand>
        <name>Na(+)</name>
        <dbReference type="ChEBI" id="CHEBI:29101"/>
    </ligand>
</feature>
<feature type="binding site" evidence="3">
    <location>
        <position position="241"/>
    </location>
    <ligand>
        <name>substrate</name>
    </ligand>
</feature>
<comment type="caution">
    <text evidence="4">The sequence shown here is derived from an EMBL/GenBank/DDBJ whole genome shotgun (WGS) entry which is preliminary data.</text>
</comment>
<evidence type="ECO:0000313" key="4">
    <source>
        <dbReference type="EMBL" id="TCT22009.1"/>
    </source>
</evidence>
<dbReference type="CDD" id="cd13604">
    <property type="entry name" value="PBP2_TRAP_ketoacid_lactate_like"/>
    <property type="match status" value="1"/>
</dbReference>
<dbReference type="Pfam" id="PF03480">
    <property type="entry name" value="DctP"/>
    <property type="match status" value="1"/>
</dbReference>
<reference evidence="4 5" key="1">
    <citation type="submission" date="2019-03" db="EMBL/GenBank/DDBJ databases">
        <title>Genomic Encyclopedia of Type Strains, Phase IV (KMG-IV): sequencing the most valuable type-strain genomes for metagenomic binning, comparative biology and taxonomic classification.</title>
        <authorList>
            <person name="Goeker M."/>
        </authorList>
    </citation>
    <scope>NUCLEOTIDE SEQUENCE [LARGE SCALE GENOMIC DNA]</scope>
    <source>
        <strain evidence="4 5">DSM 13587</strain>
    </source>
</reference>
<dbReference type="PIRSF" id="PIRSF039026">
    <property type="entry name" value="SiaP"/>
    <property type="match status" value="1"/>
</dbReference>
<dbReference type="GO" id="GO:0031317">
    <property type="term" value="C:tripartite ATP-independent periplasmic transporter complex"/>
    <property type="evidence" value="ECO:0007669"/>
    <property type="project" value="InterPro"/>
</dbReference>
<dbReference type="RefSeq" id="WP_132976420.1">
    <property type="nucleotide sequence ID" value="NZ_SMAO01000003.1"/>
</dbReference>
<dbReference type="AlphaFoldDB" id="A0A4R3N5E3"/>
<dbReference type="Gene3D" id="3.40.190.170">
    <property type="entry name" value="Bacterial extracellular solute-binding protein, family 7"/>
    <property type="match status" value="1"/>
</dbReference>
<accession>A0A4R3N5E3</accession>
<dbReference type="GO" id="GO:0046872">
    <property type="term" value="F:metal ion binding"/>
    <property type="evidence" value="ECO:0007669"/>
    <property type="project" value="UniProtKB-KW"/>
</dbReference>
<gene>
    <name evidence="4" type="ORF">EDC35_103107</name>
</gene>
<organism evidence="4 5">
    <name type="scientific">Thiobaca trueperi</name>
    <dbReference type="NCBI Taxonomy" id="127458"/>
    <lineage>
        <taxon>Bacteria</taxon>
        <taxon>Pseudomonadati</taxon>
        <taxon>Pseudomonadota</taxon>
        <taxon>Gammaproteobacteria</taxon>
        <taxon>Chromatiales</taxon>
        <taxon>Chromatiaceae</taxon>
        <taxon>Thiobaca</taxon>
    </lineage>
</organism>
<sequence length="361" mass="39533">MQRRDFIRGFGVSSVALGAAFGGIGTAHARTEYKWKLVTTWPTNFPGLGTGASRLAALIGEMSGGRIEIQVHGAGDLVPTYGVFDAVARGDAEMGHGSAYYWKAKSPATQFFSSVPFGMPAQKMNAWLYFGGGLELWTELYGRFGLIPAPAGNSGVQMGGWFNREIKSVKDLKGLKMRIPGLGGEVLARAGGIPVNLPGSDLFAALQNGLIDATEWVGPYNDLAFGLYKVARYYYYPGWHEPGTVMEAILNKAAYEALPTDLQSIIMNACKVVNQEMLAEYTARNPVALQTLIAKHEVTLRRFPHDVIVRLRALTDEVLTGLARKDELSARIYASYRKFQTQSQDWDEISDLADRLARDPA</sequence>
<evidence type="ECO:0000256" key="1">
    <source>
        <dbReference type="ARBA" id="ARBA00022729"/>
    </source>
</evidence>
<keyword evidence="1" id="KW-0732">Signal</keyword>
<dbReference type="PROSITE" id="PS51318">
    <property type="entry name" value="TAT"/>
    <property type="match status" value="1"/>
</dbReference>